<feature type="signal peptide" evidence="1">
    <location>
        <begin position="1"/>
        <end position="28"/>
    </location>
</feature>
<dbReference type="SUPFAM" id="SSF51445">
    <property type="entry name" value="(Trans)glycosidases"/>
    <property type="match status" value="1"/>
</dbReference>
<feature type="chain" id="PRO_5043501820" evidence="1">
    <location>
        <begin position="29"/>
        <end position="277"/>
    </location>
</feature>
<dbReference type="EMBL" id="AP026866">
    <property type="protein sequence ID" value="BDS07222.1"/>
    <property type="molecule type" value="Genomic_DNA"/>
</dbReference>
<reference evidence="3" key="1">
    <citation type="submission" date="2024-07" db="EMBL/GenBank/DDBJ databases">
        <title>Complete genome sequence of Verrucomicrobiaceae bacterium NT6N.</title>
        <authorList>
            <person name="Huang C."/>
            <person name="Takami H."/>
            <person name="Hamasaki K."/>
        </authorList>
    </citation>
    <scope>NUCLEOTIDE SEQUENCE</scope>
    <source>
        <strain evidence="3">NT6N</strain>
    </source>
</reference>
<protein>
    <submittedName>
        <fullName evidence="3">RNA polymerase</fullName>
    </submittedName>
</protein>
<evidence type="ECO:0000256" key="1">
    <source>
        <dbReference type="SAM" id="SignalP"/>
    </source>
</evidence>
<dbReference type="Pfam" id="PF11790">
    <property type="entry name" value="Glyco_hydro_cc"/>
    <property type="match status" value="1"/>
</dbReference>
<dbReference type="KEGG" id="osu:NT6N_22620"/>
<dbReference type="InterPro" id="IPR024655">
    <property type="entry name" value="Asl1_glyco_hydro_catalytic"/>
</dbReference>
<dbReference type="InterPro" id="IPR053183">
    <property type="entry name" value="ASL1"/>
</dbReference>
<dbReference type="PROSITE" id="PS51318">
    <property type="entry name" value="TAT"/>
    <property type="match status" value="1"/>
</dbReference>
<evidence type="ECO:0000313" key="3">
    <source>
        <dbReference type="EMBL" id="BDS07222.1"/>
    </source>
</evidence>
<sequence>MRSELFSRRDLLRLSILASLAPVGTSFAAPSSTGSDKKGLAIAVKKKGWDEKLRKLNCKWFYSWGAKIPEGVPAGVDFKPMIWGYWGDKAGLAKTGQKIKEAGIKELLGFNEPDRKNQANMSVEKALRVWPLLMETGLRLGSPACVHPDDDWMKAFMAGVKKKGLRVDFVTVHSYGGPNANELEKRLRRIQKMYNKPLWITEFAVGDWNAKTPQTNKHKPEKVLKFMEAILPKLNKMDFIERYAWYNVGQNSTPLGTSALLGGKGKLTRLGECYRDA</sequence>
<dbReference type="GO" id="GO:0071966">
    <property type="term" value="P:fungal-type cell wall polysaccharide metabolic process"/>
    <property type="evidence" value="ECO:0007669"/>
    <property type="project" value="TreeGrafter"/>
</dbReference>
<dbReference type="Gene3D" id="3.20.20.80">
    <property type="entry name" value="Glycosidases"/>
    <property type="match status" value="1"/>
</dbReference>
<proteinExistence type="predicted"/>
<feature type="domain" description="Asl1-like glycosyl hydrolase catalytic" evidence="2">
    <location>
        <begin position="42"/>
        <end position="274"/>
    </location>
</feature>
<accession>A0AAT9FM69</accession>
<dbReference type="PANTHER" id="PTHR34154">
    <property type="entry name" value="ALKALI-SENSITIVE LINKAGE PROTEIN 1"/>
    <property type="match status" value="1"/>
</dbReference>
<gene>
    <name evidence="3" type="ORF">NT6N_22620</name>
</gene>
<dbReference type="PANTHER" id="PTHR34154:SF3">
    <property type="entry name" value="ALKALI-SENSITIVE LINKAGE PROTEIN 1"/>
    <property type="match status" value="1"/>
</dbReference>
<keyword evidence="1" id="KW-0732">Signal</keyword>
<dbReference type="InterPro" id="IPR006311">
    <property type="entry name" value="TAT_signal"/>
</dbReference>
<dbReference type="AlphaFoldDB" id="A0AAT9FM69"/>
<evidence type="ECO:0000259" key="2">
    <source>
        <dbReference type="Pfam" id="PF11790"/>
    </source>
</evidence>
<name>A0AAT9FM69_9BACT</name>
<dbReference type="InterPro" id="IPR017853">
    <property type="entry name" value="GH"/>
</dbReference>
<organism evidence="3">
    <name type="scientific">Oceaniferula spumae</name>
    <dbReference type="NCBI Taxonomy" id="2979115"/>
    <lineage>
        <taxon>Bacteria</taxon>
        <taxon>Pseudomonadati</taxon>
        <taxon>Verrucomicrobiota</taxon>
        <taxon>Verrucomicrobiia</taxon>
        <taxon>Verrucomicrobiales</taxon>
        <taxon>Verrucomicrobiaceae</taxon>
        <taxon>Oceaniferula</taxon>
    </lineage>
</organism>